<evidence type="ECO:0000256" key="1">
    <source>
        <dbReference type="SAM" id="Coils"/>
    </source>
</evidence>
<reference evidence="3" key="1">
    <citation type="submission" date="2015-05" db="EMBL/GenBank/DDBJ databases">
        <authorList>
            <consortium name="Pathogen Informatics"/>
        </authorList>
    </citation>
    <scope>NUCLEOTIDE SEQUENCE [LARGE SCALE GENOMIC DNA]</scope>
    <source>
        <strain evidence="3">M72</strain>
    </source>
</reference>
<dbReference type="AlphaFoldDB" id="A0A0M6WGS3"/>
<evidence type="ECO:0000313" key="2">
    <source>
        <dbReference type="EMBL" id="CRL35645.1"/>
    </source>
</evidence>
<feature type="coiled-coil region" evidence="1">
    <location>
        <begin position="6"/>
        <end position="33"/>
    </location>
</feature>
<evidence type="ECO:0000313" key="3">
    <source>
        <dbReference type="Proteomes" id="UP000049979"/>
    </source>
</evidence>
<gene>
    <name evidence="2" type="ORF">M72_24311</name>
</gene>
<accession>A0A0M6WGS3</accession>
<dbReference type="Proteomes" id="UP000049979">
    <property type="component" value="Unassembled WGS sequence"/>
</dbReference>
<dbReference type="OrthoDB" id="2064135at2"/>
<dbReference type="RefSeq" id="WP_055067392.1">
    <property type="nucleotide sequence ID" value="NZ_CP173697.1"/>
</dbReference>
<organism evidence="2 3">
    <name type="scientific">Roseburia faecis</name>
    <dbReference type="NCBI Taxonomy" id="301302"/>
    <lineage>
        <taxon>Bacteria</taxon>
        <taxon>Bacillati</taxon>
        <taxon>Bacillota</taxon>
        <taxon>Clostridia</taxon>
        <taxon>Lachnospirales</taxon>
        <taxon>Lachnospiraceae</taxon>
        <taxon>Roseburia</taxon>
    </lineage>
</organism>
<name>A0A0M6WGS3_9FIRM</name>
<protein>
    <recommendedName>
        <fullName evidence="4">Resolvase</fullName>
    </recommendedName>
</protein>
<sequence>MTITSLKSALQRIAQLERENEQLRAELEVYKNRNTGGRKKHDEAWMTSYRDFAVKYESGMTIMEIAAQGEISRRTAYRYKAYYDEVQKNNRNKKRNEQVLSGINPTR</sequence>
<dbReference type="EMBL" id="CVRR01000009">
    <property type="protein sequence ID" value="CRL35645.1"/>
    <property type="molecule type" value="Genomic_DNA"/>
</dbReference>
<keyword evidence="1" id="KW-0175">Coiled coil</keyword>
<evidence type="ECO:0008006" key="4">
    <source>
        <dbReference type="Google" id="ProtNLM"/>
    </source>
</evidence>
<proteinExistence type="predicted"/>
<keyword evidence="3" id="KW-1185">Reference proteome</keyword>